<dbReference type="PANTHER" id="PTHR38043">
    <property type="entry name" value="PROTEIN HEMX"/>
    <property type="match status" value="1"/>
</dbReference>
<evidence type="ECO:0000256" key="1">
    <source>
        <dbReference type="SAM" id="Coils"/>
    </source>
</evidence>
<dbReference type="EMBL" id="AYLO01000051">
    <property type="protein sequence ID" value="ESS72623.1"/>
    <property type="molecule type" value="Genomic_DNA"/>
</dbReference>
<evidence type="ECO:0000313" key="5">
    <source>
        <dbReference type="Proteomes" id="UP000017842"/>
    </source>
</evidence>
<dbReference type="Proteomes" id="UP000017842">
    <property type="component" value="Unassembled WGS sequence"/>
</dbReference>
<name>V5C7B0_9GAMM</name>
<dbReference type="eggNOG" id="COG2959">
    <property type="taxonomic scope" value="Bacteria"/>
</dbReference>
<dbReference type="STRING" id="1116472.MGMO_53c00820"/>
<evidence type="ECO:0000313" key="4">
    <source>
        <dbReference type="EMBL" id="ESS72623.1"/>
    </source>
</evidence>
<organism evidence="4 5">
    <name type="scientific">Methyloglobulus morosus KoM1</name>
    <dbReference type="NCBI Taxonomy" id="1116472"/>
    <lineage>
        <taxon>Bacteria</taxon>
        <taxon>Pseudomonadati</taxon>
        <taxon>Pseudomonadota</taxon>
        <taxon>Gammaproteobacteria</taxon>
        <taxon>Methylococcales</taxon>
        <taxon>Methylococcaceae</taxon>
        <taxon>Methyloglobulus</taxon>
    </lineage>
</organism>
<feature type="transmembrane region" description="Helical" evidence="3">
    <location>
        <begin position="31"/>
        <end position="51"/>
    </location>
</feature>
<dbReference type="Pfam" id="PF04375">
    <property type="entry name" value="HemX"/>
    <property type="match status" value="1"/>
</dbReference>
<feature type="region of interest" description="Disordered" evidence="2">
    <location>
        <begin position="1"/>
        <end position="26"/>
    </location>
</feature>
<dbReference type="AlphaFoldDB" id="V5C7B0"/>
<dbReference type="InterPro" id="IPR007470">
    <property type="entry name" value="HemX"/>
</dbReference>
<dbReference type="RefSeq" id="WP_023494420.1">
    <property type="nucleotide sequence ID" value="NZ_AYLO01000051.1"/>
</dbReference>
<protein>
    <submittedName>
        <fullName evidence="4">HemX domain-containing protein</fullName>
    </submittedName>
</protein>
<dbReference type="PATRIC" id="fig|1116472.3.peg.1629"/>
<sequence>MAELSEQPEQVAVIKPNDDKPQSSPKSNGGLWFGITMLLIFSIAGAGFYFFTQLRDKQEGLGGEVKGELTRQVNDYQAQLTAIQSQVAALQSEIAGKEDHFNKTLADFSGLHTQKMEATRKELSDKVLQVQRQLGKTRGDWLVADAEYLLSVANERLHLVGDINTTRVALEAADQRLRESGDTGTIKIREQIAKELSQIQDINVPDLVGLYTSIQTLESEVAKLALVLPYSGKPLTPPGEASNSSAVSEDSNDLLNAAIQELEGIVTIKHSDKPVKEILTKEQAEFIREQLKVKLEMVKMALVQQNDALYQAALADLKIDVGQHFTVNDAAKKFADEISRLQTIKLRSQLPDISLSLKMLRDVTKLRIETDKALATDEEPVTQEKPAEPLDSKEPTTKPSEPIKPVDSRPSETAPPKQK</sequence>
<evidence type="ECO:0000256" key="2">
    <source>
        <dbReference type="SAM" id="MobiDB-lite"/>
    </source>
</evidence>
<reference evidence="4 5" key="1">
    <citation type="journal article" date="2013" name="Genome Announc.">
        <title>Draft Genome Sequence of the Methanotrophic Gammaproteobacterium Methyloglobulus morosus DSM 22980 Strain KoM1.</title>
        <authorList>
            <person name="Poehlein A."/>
            <person name="Deutzmann J.S."/>
            <person name="Daniel R."/>
            <person name="Simeonova D.D."/>
        </authorList>
    </citation>
    <scope>NUCLEOTIDE SEQUENCE [LARGE SCALE GENOMIC DNA]</scope>
    <source>
        <strain evidence="4 5">KoM1</strain>
    </source>
</reference>
<keyword evidence="5" id="KW-1185">Reference proteome</keyword>
<keyword evidence="3" id="KW-0472">Membrane</keyword>
<accession>V5C7B0</accession>
<feature type="coiled-coil region" evidence="1">
    <location>
        <begin position="66"/>
        <end position="133"/>
    </location>
</feature>
<gene>
    <name evidence="4" type="ORF">MGMO_53c00820</name>
</gene>
<keyword evidence="3" id="KW-1133">Transmembrane helix</keyword>
<comment type="caution">
    <text evidence="4">The sequence shown here is derived from an EMBL/GenBank/DDBJ whole genome shotgun (WGS) entry which is preliminary data.</text>
</comment>
<dbReference type="PANTHER" id="PTHR38043:SF1">
    <property type="entry name" value="PROTEIN HEMX"/>
    <property type="match status" value="1"/>
</dbReference>
<keyword evidence="1" id="KW-0175">Coiled coil</keyword>
<feature type="compositionally biased region" description="Basic and acidic residues" evidence="2">
    <location>
        <begin position="385"/>
        <end position="396"/>
    </location>
</feature>
<proteinExistence type="predicted"/>
<evidence type="ECO:0000256" key="3">
    <source>
        <dbReference type="SAM" id="Phobius"/>
    </source>
</evidence>
<feature type="region of interest" description="Disordered" evidence="2">
    <location>
        <begin position="374"/>
        <end position="419"/>
    </location>
</feature>
<keyword evidence="3" id="KW-0812">Transmembrane</keyword>